<sequence length="336" mass="38549">MSIKYLVFISSTIEDLKSERRELVKLVTRLGALPVTMDAFDINNTDDQKLIKKAIGECDYFLNLTAYKAGAPVGKSFALETEFSWAERFELPVLSLMVDEKARWKAAKKEKEPAAIKALENLKKRLRLFAHETWTSQADLVEKAQNLLIKEMNLNPRQGWVPATEAIKPSIANELARLIQENETLKSKLRMEGSDIMVKVREQMRHALKVLAVNRISLAFWYAPGDNWENTTKFRYLRLFKLLAPELSTTKTTSDISRFLGNILNPDLEKTVRKDYPTPTNTIKKIMADLALLKLVKCSGSDEDEAWEITEYGKETYAAYRMHQLERILEKTGKKD</sequence>
<proteinExistence type="predicted"/>
<feature type="domain" description="DUF4062" evidence="1">
    <location>
        <begin position="7"/>
        <end position="70"/>
    </location>
</feature>
<evidence type="ECO:0000259" key="1">
    <source>
        <dbReference type="Pfam" id="PF13271"/>
    </source>
</evidence>
<dbReference type="STRING" id="545695.TREAZ_3076"/>
<dbReference type="InterPro" id="IPR025139">
    <property type="entry name" value="DUF4062"/>
</dbReference>
<protein>
    <recommendedName>
        <fullName evidence="1">DUF4062 domain-containing protein</fullName>
    </recommendedName>
</protein>
<dbReference type="eggNOG" id="ENOG5031ZXI">
    <property type="taxonomic scope" value="Bacteria"/>
</dbReference>
<gene>
    <name evidence="2" type="ordered locus">TREAZ_3076</name>
</gene>
<reference evidence="3" key="1">
    <citation type="submission" date="2009-12" db="EMBL/GenBank/DDBJ databases">
        <title>Complete sequence of Treponema azotonutricium strain ZAS-9.</title>
        <authorList>
            <person name="Tetu S.G."/>
            <person name="Matson E."/>
            <person name="Ren Q."/>
            <person name="Seshadri R."/>
            <person name="Elbourne L."/>
            <person name="Hassan K.A."/>
            <person name="Durkin A."/>
            <person name="Radune D."/>
            <person name="Mohamoud Y."/>
            <person name="Shay R."/>
            <person name="Jin S."/>
            <person name="Zhang X."/>
            <person name="Lucey K."/>
            <person name="Ballor N.R."/>
            <person name="Ottesen E."/>
            <person name="Rosenthal R."/>
            <person name="Allen A."/>
            <person name="Leadbetter J.R."/>
            <person name="Paulsen I.T."/>
        </authorList>
    </citation>
    <scope>NUCLEOTIDE SEQUENCE [LARGE SCALE GENOMIC DNA]</scope>
    <source>
        <strain evidence="3">ATCC BAA-888 / DSM 13862 / ZAS-9</strain>
    </source>
</reference>
<dbReference type="EMBL" id="CP001841">
    <property type="protein sequence ID" value="AEF80566.1"/>
    <property type="molecule type" value="Genomic_DNA"/>
</dbReference>
<evidence type="ECO:0000313" key="2">
    <source>
        <dbReference type="EMBL" id="AEF80566.1"/>
    </source>
</evidence>
<keyword evidence="3" id="KW-1185">Reference proteome</keyword>
<dbReference type="OrthoDB" id="72299at2"/>
<accession>F5YAJ2</accession>
<dbReference type="HOGENOM" id="CLU_062193_1_1_12"/>
<dbReference type="RefSeq" id="WP_015712478.1">
    <property type="nucleotide sequence ID" value="NC_015577.1"/>
</dbReference>
<name>F5YAJ2_LEAAZ</name>
<dbReference type="Proteomes" id="UP000009222">
    <property type="component" value="Chromosome"/>
</dbReference>
<organism evidence="2 3">
    <name type="scientific">Leadbettera azotonutricia (strain ATCC BAA-888 / DSM 13862 / ZAS-9)</name>
    <name type="common">Treponema azotonutricium</name>
    <dbReference type="NCBI Taxonomy" id="545695"/>
    <lineage>
        <taxon>Bacteria</taxon>
        <taxon>Pseudomonadati</taxon>
        <taxon>Spirochaetota</taxon>
        <taxon>Spirochaetia</taxon>
        <taxon>Spirochaetales</taxon>
        <taxon>Breznakiellaceae</taxon>
        <taxon>Leadbettera</taxon>
    </lineage>
</organism>
<dbReference type="AlphaFoldDB" id="F5YAJ2"/>
<reference evidence="2 3" key="2">
    <citation type="journal article" date="2011" name="ISME J.">
        <title>RNA-seq reveals cooperative metabolic interactions between two termite-gut spirochete species in co-culture.</title>
        <authorList>
            <person name="Rosenthal A.Z."/>
            <person name="Matson E.G."/>
            <person name="Eldar A."/>
            <person name="Leadbetter J.R."/>
        </authorList>
    </citation>
    <scope>NUCLEOTIDE SEQUENCE [LARGE SCALE GENOMIC DNA]</scope>
    <source>
        <strain evidence="3">ATCC BAA-888 / DSM 13862 / ZAS-9</strain>
    </source>
</reference>
<dbReference type="InParanoid" id="F5YAJ2"/>
<dbReference type="Pfam" id="PF13271">
    <property type="entry name" value="DUF4062"/>
    <property type="match status" value="1"/>
</dbReference>
<dbReference type="KEGG" id="taz:TREAZ_3076"/>
<evidence type="ECO:0000313" key="3">
    <source>
        <dbReference type="Proteomes" id="UP000009222"/>
    </source>
</evidence>